<evidence type="ECO:0000313" key="6">
    <source>
        <dbReference type="Proteomes" id="UP000721415"/>
    </source>
</evidence>
<name>A0ABS0LN47_9LACT</name>
<dbReference type="InterPro" id="IPR050166">
    <property type="entry name" value="ABC_transporter_ATP-bind"/>
</dbReference>
<dbReference type="GO" id="GO:0005524">
    <property type="term" value="F:ATP binding"/>
    <property type="evidence" value="ECO:0007669"/>
    <property type="project" value="UniProtKB-KW"/>
</dbReference>
<dbReference type="InterPro" id="IPR027417">
    <property type="entry name" value="P-loop_NTPase"/>
</dbReference>
<dbReference type="Pfam" id="PF00005">
    <property type="entry name" value="ABC_tran"/>
    <property type="match status" value="1"/>
</dbReference>
<keyword evidence="2" id="KW-0547">Nucleotide-binding</keyword>
<reference evidence="5 6" key="1">
    <citation type="submission" date="2020-07" db="EMBL/GenBank/DDBJ databases">
        <title>Facklamia lactis sp. nov., isolated from raw milk.</title>
        <authorList>
            <person name="Doll E.V."/>
            <person name="Huptas C."/>
            <person name="Staib L."/>
            <person name="Wenning M."/>
            <person name="Scherer S."/>
        </authorList>
    </citation>
    <scope>NUCLEOTIDE SEQUENCE [LARGE SCALE GENOMIC DNA]</scope>
    <source>
        <strain evidence="5 6">DSM 111018</strain>
    </source>
</reference>
<protein>
    <submittedName>
        <fullName evidence="5">ABC transporter ATP-binding protein</fullName>
    </submittedName>
</protein>
<proteinExistence type="predicted"/>
<gene>
    <name evidence="5" type="ORF">HZY91_01460</name>
</gene>
<comment type="caution">
    <text evidence="5">The sequence shown here is derived from an EMBL/GenBank/DDBJ whole genome shotgun (WGS) entry which is preliminary data.</text>
</comment>
<evidence type="ECO:0000256" key="1">
    <source>
        <dbReference type="ARBA" id="ARBA00022448"/>
    </source>
</evidence>
<dbReference type="EMBL" id="JACBXQ010000001">
    <property type="protein sequence ID" value="MBG9985559.1"/>
    <property type="molecule type" value="Genomic_DNA"/>
</dbReference>
<keyword evidence="1" id="KW-0813">Transport</keyword>
<organism evidence="5 6">
    <name type="scientific">Facklamia lactis</name>
    <dbReference type="NCBI Taxonomy" id="2749967"/>
    <lineage>
        <taxon>Bacteria</taxon>
        <taxon>Bacillati</taxon>
        <taxon>Bacillota</taxon>
        <taxon>Bacilli</taxon>
        <taxon>Lactobacillales</taxon>
        <taxon>Aerococcaceae</taxon>
        <taxon>Facklamia</taxon>
    </lineage>
</organism>
<dbReference type="PROSITE" id="PS00211">
    <property type="entry name" value="ABC_TRANSPORTER_1"/>
    <property type="match status" value="1"/>
</dbReference>
<evidence type="ECO:0000313" key="5">
    <source>
        <dbReference type="EMBL" id="MBG9985559.1"/>
    </source>
</evidence>
<sequence length="253" mass="28816">MHTSHLLEIKQLSFGYGCQSTDTLTIQNFSLNVNKGEIVGIVGQSGCGKTTLLNLIAGLILSSEQSILINGRPPKENHQIAYVFQSPALFDWLTVRGNIEYGVRRRKLAPSIIRQEADRLLHATNLWAYADAYPQDLSGGMQQRVALARALIVKPDLLLMDEPFSALDYQTRSEMQELVLELWKDYQPAIMIVSHDIDEMIYLADKIVVLQKTADLSDKCFEIPFQRPRDFEAIMKLPLFNQIKQRIRRSILQ</sequence>
<dbReference type="PANTHER" id="PTHR42788">
    <property type="entry name" value="TAURINE IMPORT ATP-BINDING PROTEIN-RELATED"/>
    <property type="match status" value="1"/>
</dbReference>
<dbReference type="CDD" id="cd03293">
    <property type="entry name" value="ABC_NrtD_SsuB_transporters"/>
    <property type="match status" value="1"/>
</dbReference>
<keyword evidence="6" id="KW-1185">Reference proteome</keyword>
<dbReference type="RefSeq" id="WP_197114002.1">
    <property type="nucleotide sequence ID" value="NZ_JACBXQ010000001.1"/>
</dbReference>
<evidence type="ECO:0000259" key="4">
    <source>
        <dbReference type="PROSITE" id="PS50893"/>
    </source>
</evidence>
<dbReference type="SUPFAM" id="SSF52540">
    <property type="entry name" value="P-loop containing nucleoside triphosphate hydrolases"/>
    <property type="match status" value="1"/>
</dbReference>
<dbReference type="InterPro" id="IPR003593">
    <property type="entry name" value="AAA+_ATPase"/>
</dbReference>
<dbReference type="PROSITE" id="PS50893">
    <property type="entry name" value="ABC_TRANSPORTER_2"/>
    <property type="match status" value="1"/>
</dbReference>
<dbReference type="PANTHER" id="PTHR42788:SF13">
    <property type="entry name" value="ALIPHATIC SULFONATES IMPORT ATP-BINDING PROTEIN SSUB"/>
    <property type="match status" value="1"/>
</dbReference>
<dbReference type="SMART" id="SM00382">
    <property type="entry name" value="AAA"/>
    <property type="match status" value="1"/>
</dbReference>
<evidence type="ECO:0000256" key="2">
    <source>
        <dbReference type="ARBA" id="ARBA00022741"/>
    </source>
</evidence>
<accession>A0ABS0LN47</accession>
<feature type="domain" description="ABC transporter" evidence="4">
    <location>
        <begin position="7"/>
        <end position="237"/>
    </location>
</feature>
<dbReference type="InterPro" id="IPR003439">
    <property type="entry name" value="ABC_transporter-like_ATP-bd"/>
</dbReference>
<evidence type="ECO:0000256" key="3">
    <source>
        <dbReference type="ARBA" id="ARBA00022840"/>
    </source>
</evidence>
<dbReference type="InterPro" id="IPR017871">
    <property type="entry name" value="ABC_transporter-like_CS"/>
</dbReference>
<dbReference type="Proteomes" id="UP000721415">
    <property type="component" value="Unassembled WGS sequence"/>
</dbReference>
<keyword evidence="3 5" id="KW-0067">ATP-binding</keyword>
<dbReference type="Gene3D" id="3.40.50.300">
    <property type="entry name" value="P-loop containing nucleotide triphosphate hydrolases"/>
    <property type="match status" value="1"/>
</dbReference>